<accession>A0ABR9P9I2</accession>
<evidence type="ECO:0000256" key="4">
    <source>
        <dbReference type="SAM" id="MobiDB-lite"/>
    </source>
</evidence>
<dbReference type="PROSITE" id="PS50011">
    <property type="entry name" value="PROTEIN_KINASE_DOM"/>
    <property type="match status" value="1"/>
</dbReference>
<feature type="region of interest" description="Disordered" evidence="4">
    <location>
        <begin position="1"/>
        <end position="32"/>
    </location>
</feature>
<dbReference type="InterPro" id="IPR011009">
    <property type="entry name" value="Kinase-like_dom_sf"/>
</dbReference>
<organism evidence="6 7">
    <name type="scientific">Nocardiopsis coralli</name>
    <dbReference type="NCBI Taxonomy" id="2772213"/>
    <lineage>
        <taxon>Bacteria</taxon>
        <taxon>Bacillati</taxon>
        <taxon>Actinomycetota</taxon>
        <taxon>Actinomycetes</taxon>
        <taxon>Streptosporangiales</taxon>
        <taxon>Nocardiopsidaceae</taxon>
        <taxon>Nocardiopsis</taxon>
    </lineage>
</organism>
<dbReference type="InterPro" id="IPR051931">
    <property type="entry name" value="PAK3-like"/>
</dbReference>
<gene>
    <name evidence="6" type="ORF">IDM40_17520</name>
</gene>
<feature type="domain" description="Protein kinase" evidence="5">
    <location>
        <begin position="32"/>
        <end position="267"/>
    </location>
</feature>
<dbReference type="SUPFAM" id="SSF56112">
    <property type="entry name" value="Protein kinase-like (PK-like)"/>
    <property type="match status" value="1"/>
</dbReference>
<evidence type="ECO:0000256" key="1">
    <source>
        <dbReference type="ARBA" id="ARBA00008874"/>
    </source>
</evidence>
<keyword evidence="6" id="KW-0808">Transferase</keyword>
<dbReference type="GO" id="GO:0016301">
    <property type="term" value="F:kinase activity"/>
    <property type="evidence" value="ECO:0007669"/>
    <property type="project" value="UniProtKB-KW"/>
</dbReference>
<protein>
    <submittedName>
        <fullName evidence="6">Protein kinase</fullName>
    </submittedName>
</protein>
<name>A0ABR9P9I2_9ACTN</name>
<comment type="similarity">
    <text evidence="1">Belongs to the protein kinase superfamily. STE Ser/Thr protein kinase family. STE20 subfamily.</text>
</comment>
<dbReference type="Pfam" id="PF00069">
    <property type="entry name" value="Pkinase"/>
    <property type="match status" value="1"/>
</dbReference>
<evidence type="ECO:0000313" key="6">
    <source>
        <dbReference type="EMBL" id="MBE3000487.1"/>
    </source>
</evidence>
<evidence type="ECO:0000313" key="7">
    <source>
        <dbReference type="Proteomes" id="UP000806528"/>
    </source>
</evidence>
<keyword evidence="3" id="KW-0067">ATP-binding</keyword>
<feature type="compositionally biased region" description="Pro residues" evidence="4">
    <location>
        <begin position="1"/>
        <end position="18"/>
    </location>
</feature>
<keyword evidence="6" id="KW-0418">Kinase</keyword>
<dbReference type="Gene3D" id="1.10.510.10">
    <property type="entry name" value="Transferase(Phosphotransferase) domain 1"/>
    <property type="match status" value="1"/>
</dbReference>
<evidence type="ECO:0000256" key="3">
    <source>
        <dbReference type="ARBA" id="ARBA00022840"/>
    </source>
</evidence>
<dbReference type="RefSeq" id="WP_193123092.1">
    <property type="nucleotide sequence ID" value="NZ_JADBGI010000015.1"/>
</dbReference>
<evidence type="ECO:0000259" key="5">
    <source>
        <dbReference type="PROSITE" id="PS50011"/>
    </source>
</evidence>
<dbReference type="PANTHER" id="PTHR45832:SF22">
    <property type="entry name" value="SERINE_THREONINE-PROTEIN KINASE SAMKA-RELATED"/>
    <property type="match status" value="1"/>
</dbReference>
<sequence length="323" mass="33358">MTGPGGPAPQRPAPPPGLDPLTGQDPVHLGGHRLLGRISDTGNGVVYGAVDVNRRCAALRTLPTRDRVTLDRRVEALCLSAAVCAAPVHTVDLSGPVPWIAMEYVPGRDLDTHVRSFGPLEGAHLTGAAAGTAEALGALHTAGTVHGDLAPDRVLLSPRGPRVVGAGLADETLAAAGAAGWSAPETAHGGAPGPGADVFSWACAVVLAATGRGPFGRGTVQEIHERALHGRFDLRGVPEWMAPLVAKSLHPDPRARPGAHALARALLPRGATSALPEALGALLAEHWRGFDAAGHDPVLWSMAPERATRRRPGRGIRWGRTGS</sequence>
<dbReference type="PANTHER" id="PTHR45832">
    <property type="entry name" value="SERINE/THREONINE-PROTEIN KINASE SAMKA-RELATED-RELATED"/>
    <property type="match status" value="1"/>
</dbReference>
<dbReference type="EMBL" id="JADBGI010000015">
    <property type="protein sequence ID" value="MBE3000487.1"/>
    <property type="molecule type" value="Genomic_DNA"/>
</dbReference>
<keyword evidence="7" id="KW-1185">Reference proteome</keyword>
<reference evidence="6 7" key="1">
    <citation type="submission" date="2020-09" db="EMBL/GenBank/DDBJ databases">
        <title>Diversity and distribution of actinomycetes associated with coral in the coast of Hainan.</title>
        <authorList>
            <person name="Li F."/>
        </authorList>
    </citation>
    <scope>NUCLEOTIDE SEQUENCE [LARGE SCALE GENOMIC DNA]</scope>
    <source>
        <strain evidence="6 7">HNM0947</strain>
    </source>
</reference>
<proteinExistence type="inferred from homology"/>
<dbReference type="InterPro" id="IPR000719">
    <property type="entry name" value="Prot_kinase_dom"/>
</dbReference>
<comment type="caution">
    <text evidence="6">The sequence shown here is derived from an EMBL/GenBank/DDBJ whole genome shotgun (WGS) entry which is preliminary data.</text>
</comment>
<evidence type="ECO:0000256" key="2">
    <source>
        <dbReference type="ARBA" id="ARBA00022741"/>
    </source>
</evidence>
<dbReference type="Proteomes" id="UP000806528">
    <property type="component" value="Unassembled WGS sequence"/>
</dbReference>
<keyword evidence="2" id="KW-0547">Nucleotide-binding</keyword>